<dbReference type="Pfam" id="PF00294">
    <property type="entry name" value="PfkB"/>
    <property type="match status" value="1"/>
</dbReference>
<name>A0A7S0KJG4_9CHLO</name>
<protein>
    <recommendedName>
        <fullName evidence="1">Carbohydrate kinase PfkB domain-containing protein</fullName>
    </recommendedName>
</protein>
<dbReference type="PANTHER" id="PTHR47826">
    <property type="entry name" value="OS03G0164700 PROTEIN"/>
    <property type="match status" value="1"/>
</dbReference>
<evidence type="ECO:0000313" key="2">
    <source>
        <dbReference type="EMBL" id="CAD8582145.1"/>
    </source>
</evidence>
<organism evidence="2">
    <name type="scientific">Ostreococcus mediterraneus</name>
    <dbReference type="NCBI Taxonomy" id="1486918"/>
    <lineage>
        <taxon>Eukaryota</taxon>
        <taxon>Viridiplantae</taxon>
        <taxon>Chlorophyta</taxon>
        <taxon>Mamiellophyceae</taxon>
        <taxon>Mamiellales</taxon>
        <taxon>Bathycoccaceae</taxon>
        <taxon>Ostreococcus</taxon>
    </lineage>
</organism>
<dbReference type="SUPFAM" id="SSF53613">
    <property type="entry name" value="Ribokinase-like"/>
    <property type="match status" value="1"/>
</dbReference>
<feature type="domain" description="Carbohydrate kinase PfkB" evidence="1">
    <location>
        <begin position="101"/>
        <end position="390"/>
    </location>
</feature>
<proteinExistence type="predicted"/>
<dbReference type="InterPro" id="IPR011611">
    <property type="entry name" value="PfkB_dom"/>
</dbReference>
<evidence type="ECO:0000259" key="1">
    <source>
        <dbReference type="Pfam" id="PF00294"/>
    </source>
</evidence>
<accession>A0A7S0KJG4</accession>
<gene>
    <name evidence="2" type="ORF">OMED0929_LOCUS3697</name>
</gene>
<dbReference type="Gene3D" id="3.40.1190.20">
    <property type="match status" value="1"/>
</dbReference>
<reference evidence="2" key="1">
    <citation type="submission" date="2021-01" db="EMBL/GenBank/DDBJ databases">
        <authorList>
            <person name="Corre E."/>
            <person name="Pelletier E."/>
            <person name="Niang G."/>
            <person name="Scheremetjew M."/>
            <person name="Finn R."/>
            <person name="Kale V."/>
            <person name="Holt S."/>
            <person name="Cochrane G."/>
            <person name="Meng A."/>
            <person name="Brown T."/>
            <person name="Cohen L."/>
        </authorList>
    </citation>
    <scope>NUCLEOTIDE SEQUENCE</scope>
    <source>
        <strain evidence="2">Clade-D-RCC2572</strain>
    </source>
</reference>
<dbReference type="EMBL" id="HBEW01004431">
    <property type="protein sequence ID" value="CAD8582145.1"/>
    <property type="molecule type" value="Transcribed_RNA"/>
</dbReference>
<dbReference type="AlphaFoldDB" id="A0A7S0KJG4"/>
<sequence>MIASFGCATIRASCHSVTRRYVEQSCVRASVDERPRRAEVRVLATKDDVPLDGYDVVALGNLCVDVLLPPAPIPEEGALKTKKMLDTIAKTAPERDSWELGGNCNFVIAAARLGLRATCAGHVGGDVYGKFLIDELAVEGVDHVELIPGDDGARVSALAETLICFVLSDGAGAHAFCSRYDLGPWPLMRDVSDVSNEAREVLRQCRAVFVNGFVFDELKPRAVKQALALAKSNGAGVFFDPGPRAFTFVDETNASRLEALNVALTNADVVLATEEELAALTGVDLNSSPESFAEAIFNYPNSAAEWVVVKRGPAGALLVTRDGHAVAVGCPEVKVGDTVGCGDSSAAAYVLGYLRARADASLDIGEALETTVTLATHVGSATAMNVGAGRNVARAETVLDLLNQGATGKTRGVSKVAASAALSVLKDAIARRLVDPVQVV</sequence>
<dbReference type="PANTHER" id="PTHR47826:SF1">
    <property type="entry name" value="OS03G0164700 PROTEIN"/>
    <property type="match status" value="1"/>
</dbReference>
<dbReference type="InterPro" id="IPR029056">
    <property type="entry name" value="Ribokinase-like"/>
</dbReference>